<protein>
    <submittedName>
        <fullName evidence="3">Uncharacterized protein</fullName>
    </submittedName>
</protein>
<keyword evidence="2" id="KW-1133">Transmembrane helix</keyword>
<keyword evidence="2" id="KW-0472">Membrane</keyword>
<reference evidence="3" key="1">
    <citation type="submission" date="2020-11" db="EMBL/GenBank/DDBJ databases">
        <authorList>
            <consortium name="DOE Joint Genome Institute"/>
            <person name="Ahrendt S."/>
            <person name="Riley R."/>
            <person name="Andreopoulos W."/>
            <person name="Labutti K."/>
            <person name="Pangilinan J."/>
            <person name="Ruiz-Duenas F.J."/>
            <person name="Barrasa J.M."/>
            <person name="Sanchez-Garcia M."/>
            <person name="Camarero S."/>
            <person name="Miyauchi S."/>
            <person name="Serrano A."/>
            <person name="Linde D."/>
            <person name="Babiker R."/>
            <person name="Drula E."/>
            <person name="Ayuso-Fernandez I."/>
            <person name="Pacheco R."/>
            <person name="Padilla G."/>
            <person name="Ferreira P."/>
            <person name="Barriuso J."/>
            <person name="Kellner H."/>
            <person name="Castanera R."/>
            <person name="Alfaro M."/>
            <person name="Ramirez L."/>
            <person name="Pisabarro A.G."/>
            <person name="Kuo A."/>
            <person name="Tritt A."/>
            <person name="Lipzen A."/>
            <person name="He G."/>
            <person name="Yan M."/>
            <person name="Ng V."/>
            <person name="Cullen D."/>
            <person name="Martin F."/>
            <person name="Rosso M.-N."/>
            <person name="Henrissat B."/>
            <person name="Hibbett D."/>
            <person name="Martinez A.T."/>
            <person name="Grigoriev I.V."/>
        </authorList>
    </citation>
    <scope>NUCLEOTIDE SEQUENCE</scope>
    <source>
        <strain evidence="3">AH 40177</strain>
    </source>
</reference>
<dbReference type="AlphaFoldDB" id="A0A9P5PP24"/>
<evidence type="ECO:0000313" key="4">
    <source>
        <dbReference type="Proteomes" id="UP000772434"/>
    </source>
</evidence>
<dbReference type="Proteomes" id="UP000772434">
    <property type="component" value="Unassembled WGS sequence"/>
</dbReference>
<feature type="transmembrane region" description="Helical" evidence="2">
    <location>
        <begin position="489"/>
        <end position="507"/>
    </location>
</feature>
<evidence type="ECO:0000313" key="3">
    <source>
        <dbReference type="EMBL" id="KAF9066652.1"/>
    </source>
</evidence>
<evidence type="ECO:0000256" key="2">
    <source>
        <dbReference type="SAM" id="Phobius"/>
    </source>
</evidence>
<keyword evidence="2" id="KW-0812">Transmembrane</keyword>
<dbReference type="OrthoDB" id="10685375at2759"/>
<keyword evidence="4" id="KW-1185">Reference proteome</keyword>
<comment type="caution">
    <text evidence="3">The sequence shown here is derived from an EMBL/GenBank/DDBJ whole genome shotgun (WGS) entry which is preliminary data.</text>
</comment>
<name>A0A9P5PP24_9AGAR</name>
<accession>A0A9P5PP24</accession>
<feature type="region of interest" description="Disordered" evidence="1">
    <location>
        <begin position="177"/>
        <end position="200"/>
    </location>
</feature>
<gene>
    <name evidence="3" type="ORF">BDP27DRAFT_1423681</name>
</gene>
<dbReference type="EMBL" id="JADNRY010000084">
    <property type="protein sequence ID" value="KAF9066652.1"/>
    <property type="molecule type" value="Genomic_DNA"/>
</dbReference>
<sequence length="508" mass="53741">MDEALPLSRAASPLSDVFSAPALQISSHLSPMLSSKSTLFGSIGNTKGSGTLSYLVNYNDDTDNVGDTSKFPLLLSCAQAKFIFSSRYSNWSSLLSSSPAAFGSVPNPFSNPIAPGPAPSTAFGTTPTAVRTVSALASLSGGDASPGLAYPVLDWSGHSARPLFFSSLDLQYETDSLPPPKQKLFTPSLSPSKRSRLANSPLPAAGSLSCTPSSLVIDGITYVPAGGVSPAHLGSDSNGTAVNATPLDDDDSDEIEIVTPPRGTRSSTIDCDNDVFDALDMDLPADLESIPALASPPKYTSNLAHISSQYRIGALHYLLLLVLCHQRLLLNLQHLFRKTFGNLLGYLLCPVHLLGSAGRLAAIQKALSSVATEDVYPTRSKISAWVPIPTSPAPSPVQPRRSLLSQIDSIMVPVASPPSALFVNGGLSSDGCLNLDLFDIYLAPTYTSVLNLKMPVLYPIMANTPVAEDVDWLPFRNVYSPLDLTSKGIVFTALTALILGLFTLPLFF</sequence>
<proteinExistence type="predicted"/>
<organism evidence="3 4">
    <name type="scientific">Rhodocollybia butyracea</name>
    <dbReference type="NCBI Taxonomy" id="206335"/>
    <lineage>
        <taxon>Eukaryota</taxon>
        <taxon>Fungi</taxon>
        <taxon>Dikarya</taxon>
        <taxon>Basidiomycota</taxon>
        <taxon>Agaricomycotina</taxon>
        <taxon>Agaricomycetes</taxon>
        <taxon>Agaricomycetidae</taxon>
        <taxon>Agaricales</taxon>
        <taxon>Marasmiineae</taxon>
        <taxon>Omphalotaceae</taxon>
        <taxon>Rhodocollybia</taxon>
    </lineage>
</organism>
<evidence type="ECO:0000256" key="1">
    <source>
        <dbReference type="SAM" id="MobiDB-lite"/>
    </source>
</evidence>